<accession>A0A1R4EDN8</accession>
<organism evidence="2 3">
    <name type="scientific">Psychrobacter pasteurii</name>
    <dbReference type="NCBI Taxonomy" id="1945520"/>
    <lineage>
        <taxon>Bacteria</taxon>
        <taxon>Pseudomonadati</taxon>
        <taxon>Pseudomonadota</taxon>
        <taxon>Gammaproteobacteria</taxon>
        <taxon>Moraxellales</taxon>
        <taxon>Moraxellaceae</taxon>
        <taxon>Psychrobacter</taxon>
    </lineage>
</organism>
<dbReference type="PANTHER" id="PTHR21248">
    <property type="entry name" value="CARDIOLIPIN SYNTHASE"/>
    <property type="match status" value="1"/>
</dbReference>
<dbReference type="EC" id="2.7.8.-" evidence="2"/>
<feature type="domain" description="PLD phosphodiesterase" evidence="1">
    <location>
        <begin position="195"/>
        <end position="222"/>
    </location>
</feature>
<proteinExistence type="predicted"/>
<keyword evidence="3" id="KW-1185">Reference proteome</keyword>
<dbReference type="SMART" id="SM00155">
    <property type="entry name" value="PLDc"/>
    <property type="match status" value="2"/>
</dbReference>
<dbReference type="EMBL" id="FUGD01000049">
    <property type="protein sequence ID" value="SJM36558.1"/>
    <property type="molecule type" value="Genomic_DNA"/>
</dbReference>
<dbReference type="InterPro" id="IPR001736">
    <property type="entry name" value="PLipase_D/transphosphatidylase"/>
</dbReference>
<sequence length="562" mass="63344">MEAACHRLPGITETSTWPLRLIVVSFFILALSACSTLPKTPHMAKSIELTESINAHYTNKSSQPSLDSKSNKLIESISEQNRSHPNLSGYHPIVTGANAFASRSILTDLATESVDVQYYIWHNDQAGQLLLKKLWQAADRGVVVRFLLDDFNNNAALDKHLLRFASHPNIAVRLINPMSFRKFQTLNYFTDLRRINHRMHNKSMTFDRNLSIVGGRNVGDEYLSNDENSQFADLDVLLIGDVVQDVNESFEQYWRSPLSYDIETLVKQKGHSSSINASNDAKTNTNNFIASLDKIYPEKAQANHDGLSVYNRALENSTIDSDLINKQVPFRWANMIFLSDDVEKLSKNTHPNVHLVAQLRGLLGTPTQNLSIVSSYFVPTKDGVHTLIKLAQQGVKVRILTNSFNATDVSAVHAGYAQWRVPLLQAGIEIYELKATASKEDRENKLWRARSQSSTSLHAKAFAVDDHSVFIGSYNVDPRSANINTEMGVVIEDEELALKLHTAISDDLLNQAYKVVLTDQGRLQWQTLEESQMVYHDKEPHIDFIDSLWINVMSSLPIDWLL</sequence>
<evidence type="ECO:0000259" key="1">
    <source>
        <dbReference type="PROSITE" id="PS50035"/>
    </source>
</evidence>
<dbReference type="CDD" id="cd09111">
    <property type="entry name" value="PLDc_ymdC_like_1"/>
    <property type="match status" value="1"/>
</dbReference>
<dbReference type="Proteomes" id="UP000188169">
    <property type="component" value="Unassembled WGS sequence"/>
</dbReference>
<keyword evidence="2" id="KW-0808">Transferase</keyword>
<dbReference type="PROSITE" id="PS50035">
    <property type="entry name" value="PLD"/>
    <property type="match status" value="2"/>
</dbReference>
<dbReference type="AlphaFoldDB" id="A0A1R4EDN8"/>
<dbReference type="CDD" id="cd09113">
    <property type="entry name" value="PLDc_ymdC_like_2"/>
    <property type="match status" value="1"/>
</dbReference>
<dbReference type="GO" id="GO:0030572">
    <property type="term" value="F:phosphatidyltransferase activity"/>
    <property type="evidence" value="ECO:0007669"/>
    <property type="project" value="UniProtKB-ARBA"/>
</dbReference>
<dbReference type="InterPro" id="IPR025202">
    <property type="entry name" value="PLD-like_dom"/>
</dbReference>
<protein>
    <submittedName>
        <fullName evidence="2">Cardiolipin synthase</fullName>
        <ecNumber evidence="2">2.7.8.-</ecNumber>
    </submittedName>
</protein>
<gene>
    <name evidence="2" type="primary">cls_1</name>
    <name evidence="2" type="ORF">A1019T_00519</name>
</gene>
<dbReference type="Pfam" id="PF13091">
    <property type="entry name" value="PLDc_2"/>
    <property type="match status" value="2"/>
</dbReference>
<reference evidence="3" key="1">
    <citation type="submission" date="2017-02" db="EMBL/GenBank/DDBJ databases">
        <authorList>
            <person name="Mornico D."/>
        </authorList>
    </citation>
    <scope>NUCLEOTIDE SEQUENCE [LARGE SCALE GENOMIC DNA]</scope>
</reference>
<evidence type="ECO:0000313" key="2">
    <source>
        <dbReference type="EMBL" id="SJM36558.1"/>
    </source>
</evidence>
<dbReference type="PROSITE" id="PS51257">
    <property type="entry name" value="PROKAR_LIPOPROTEIN"/>
    <property type="match status" value="1"/>
</dbReference>
<dbReference type="SUPFAM" id="SSF56024">
    <property type="entry name" value="Phospholipase D/nuclease"/>
    <property type="match status" value="2"/>
</dbReference>
<dbReference type="STRING" id="1945520.A1019T_00519"/>
<name>A0A1R4EDN8_9GAMM</name>
<dbReference type="Gene3D" id="3.30.870.10">
    <property type="entry name" value="Endonuclease Chain A"/>
    <property type="match status" value="2"/>
</dbReference>
<dbReference type="GO" id="GO:0032049">
    <property type="term" value="P:cardiolipin biosynthetic process"/>
    <property type="evidence" value="ECO:0007669"/>
    <property type="project" value="UniProtKB-ARBA"/>
</dbReference>
<dbReference type="PANTHER" id="PTHR21248:SF12">
    <property type="entry name" value="CARDIOLIPIN SYNTHASE C"/>
    <property type="match status" value="1"/>
</dbReference>
<evidence type="ECO:0000313" key="3">
    <source>
        <dbReference type="Proteomes" id="UP000188169"/>
    </source>
</evidence>
<feature type="domain" description="PLD phosphodiesterase" evidence="1">
    <location>
        <begin position="453"/>
        <end position="480"/>
    </location>
</feature>